<sequence length="171" mass="18843">WSALVFILLSSEKGLDVFDLKKYSASEEALLRLLPVVKASKKALLSGCLITEEGCASLASALKLQPLPSERAGPELQSSRRLRSEAAVCWTGGSTVETGHSFRVEPAGVRWLTPGLRKYSCELTVDTNTVNRKIKLSDNNRKMKNVMGDQLYPDHPDRFDFNGLSCCVKLV</sequence>
<proteinExistence type="predicted"/>
<dbReference type="EMBL" id="CM041541">
    <property type="protein sequence ID" value="KAI3366226.1"/>
    <property type="molecule type" value="Genomic_DNA"/>
</dbReference>
<evidence type="ECO:0000313" key="2">
    <source>
        <dbReference type="Proteomes" id="UP000831701"/>
    </source>
</evidence>
<organism evidence="1 2">
    <name type="scientific">Scortum barcoo</name>
    <name type="common">barcoo grunter</name>
    <dbReference type="NCBI Taxonomy" id="214431"/>
    <lineage>
        <taxon>Eukaryota</taxon>
        <taxon>Metazoa</taxon>
        <taxon>Chordata</taxon>
        <taxon>Craniata</taxon>
        <taxon>Vertebrata</taxon>
        <taxon>Euteleostomi</taxon>
        <taxon>Actinopterygii</taxon>
        <taxon>Neopterygii</taxon>
        <taxon>Teleostei</taxon>
        <taxon>Neoteleostei</taxon>
        <taxon>Acanthomorphata</taxon>
        <taxon>Eupercaria</taxon>
        <taxon>Centrarchiformes</taxon>
        <taxon>Terapontoidei</taxon>
        <taxon>Terapontidae</taxon>
        <taxon>Scortum</taxon>
    </lineage>
</organism>
<accession>A0ACB8WEM1</accession>
<keyword evidence="2" id="KW-1185">Reference proteome</keyword>
<feature type="non-terminal residue" evidence="1">
    <location>
        <position position="1"/>
    </location>
</feature>
<protein>
    <submittedName>
        <fullName evidence="1">Uncharacterized protein</fullName>
    </submittedName>
</protein>
<reference evidence="1" key="1">
    <citation type="submission" date="2022-04" db="EMBL/GenBank/DDBJ databases">
        <title>Jade perch genome.</title>
        <authorList>
            <person name="Chao B."/>
        </authorList>
    </citation>
    <scope>NUCLEOTIDE SEQUENCE</scope>
    <source>
        <strain evidence="1">CB-2022</strain>
    </source>
</reference>
<dbReference type="Proteomes" id="UP000831701">
    <property type="component" value="Chromosome 11"/>
</dbReference>
<gene>
    <name evidence="1" type="ORF">L3Q82_010062</name>
</gene>
<evidence type="ECO:0000313" key="1">
    <source>
        <dbReference type="EMBL" id="KAI3366226.1"/>
    </source>
</evidence>
<comment type="caution">
    <text evidence="1">The sequence shown here is derived from an EMBL/GenBank/DDBJ whole genome shotgun (WGS) entry which is preliminary data.</text>
</comment>
<name>A0ACB8WEM1_9TELE</name>